<dbReference type="PANTHER" id="PTHR15431">
    <property type="entry name" value="FGFR1 ONCOGENE PARTNER/LISH DOMAIN-CONTAINING PROTEIN"/>
    <property type="match status" value="1"/>
</dbReference>
<proteinExistence type="predicted"/>
<dbReference type="OMA" id="SEHSTHI"/>
<gene>
    <name evidence="5" type="primary">AUGUSTUS-3.0.2_00133</name>
    <name evidence="5" type="ORF">TcasGA2_TC000133</name>
</gene>
<feature type="region of interest" description="Disordered" evidence="3">
    <location>
        <begin position="303"/>
        <end position="326"/>
    </location>
</feature>
<organism evidence="5 6">
    <name type="scientific">Tribolium castaneum</name>
    <name type="common">Red flour beetle</name>
    <dbReference type="NCBI Taxonomy" id="7070"/>
    <lineage>
        <taxon>Eukaryota</taxon>
        <taxon>Metazoa</taxon>
        <taxon>Ecdysozoa</taxon>
        <taxon>Arthropoda</taxon>
        <taxon>Hexapoda</taxon>
        <taxon>Insecta</taxon>
        <taxon>Pterygota</taxon>
        <taxon>Neoptera</taxon>
        <taxon>Endopterygota</taxon>
        <taxon>Coleoptera</taxon>
        <taxon>Polyphaga</taxon>
        <taxon>Cucujiformia</taxon>
        <taxon>Tenebrionidae</taxon>
        <taxon>Tenebrionidae incertae sedis</taxon>
        <taxon>Tribolium</taxon>
    </lineage>
</organism>
<feature type="compositionally biased region" description="Polar residues" evidence="3">
    <location>
        <begin position="307"/>
        <end position="326"/>
    </location>
</feature>
<evidence type="ECO:0000256" key="1">
    <source>
        <dbReference type="ARBA" id="ARBA00022490"/>
    </source>
</evidence>
<reference evidence="5 6" key="1">
    <citation type="journal article" date="2008" name="Nature">
        <title>The genome of the model beetle and pest Tribolium castaneum.</title>
        <authorList>
            <consortium name="Tribolium Genome Sequencing Consortium"/>
            <person name="Richards S."/>
            <person name="Gibbs R.A."/>
            <person name="Weinstock G.M."/>
            <person name="Brown S.J."/>
            <person name="Denell R."/>
            <person name="Beeman R.W."/>
            <person name="Gibbs R."/>
            <person name="Beeman R.W."/>
            <person name="Brown S.J."/>
            <person name="Bucher G."/>
            <person name="Friedrich M."/>
            <person name="Grimmelikhuijzen C.J."/>
            <person name="Klingler M."/>
            <person name="Lorenzen M."/>
            <person name="Richards S."/>
            <person name="Roth S."/>
            <person name="Schroder R."/>
            <person name="Tautz D."/>
            <person name="Zdobnov E.M."/>
            <person name="Muzny D."/>
            <person name="Gibbs R.A."/>
            <person name="Weinstock G.M."/>
            <person name="Attaway T."/>
            <person name="Bell S."/>
            <person name="Buhay C.J."/>
            <person name="Chandrabose M.N."/>
            <person name="Chavez D."/>
            <person name="Clerk-Blankenburg K.P."/>
            <person name="Cree A."/>
            <person name="Dao M."/>
            <person name="Davis C."/>
            <person name="Chacko J."/>
            <person name="Dinh H."/>
            <person name="Dugan-Rocha S."/>
            <person name="Fowler G."/>
            <person name="Garner T.T."/>
            <person name="Garnes J."/>
            <person name="Gnirke A."/>
            <person name="Hawes A."/>
            <person name="Hernandez J."/>
            <person name="Hines S."/>
            <person name="Holder M."/>
            <person name="Hume J."/>
            <person name="Jhangiani S.N."/>
            <person name="Joshi V."/>
            <person name="Khan Z.M."/>
            <person name="Jackson L."/>
            <person name="Kovar C."/>
            <person name="Kowis A."/>
            <person name="Lee S."/>
            <person name="Lewis L.R."/>
            <person name="Margolis J."/>
            <person name="Morgan M."/>
            <person name="Nazareth L.V."/>
            <person name="Nguyen N."/>
            <person name="Okwuonu G."/>
            <person name="Parker D."/>
            <person name="Richards S."/>
            <person name="Ruiz S.J."/>
            <person name="Santibanez J."/>
            <person name="Savard J."/>
            <person name="Scherer S.E."/>
            <person name="Schneider B."/>
            <person name="Sodergren E."/>
            <person name="Tautz D."/>
            <person name="Vattahil S."/>
            <person name="Villasana D."/>
            <person name="White C.S."/>
            <person name="Wright R."/>
            <person name="Park Y."/>
            <person name="Beeman R.W."/>
            <person name="Lord J."/>
            <person name="Oppert B."/>
            <person name="Lorenzen M."/>
            <person name="Brown S."/>
            <person name="Wang L."/>
            <person name="Savard J."/>
            <person name="Tautz D."/>
            <person name="Richards S."/>
            <person name="Weinstock G."/>
            <person name="Gibbs R.A."/>
            <person name="Liu Y."/>
            <person name="Worley K."/>
            <person name="Weinstock G."/>
            <person name="Elsik C.G."/>
            <person name="Reese J.T."/>
            <person name="Elhaik E."/>
            <person name="Landan G."/>
            <person name="Graur D."/>
            <person name="Arensburger P."/>
            <person name="Atkinson P."/>
            <person name="Beeman R.W."/>
            <person name="Beidler J."/>
            <person name="Brown S.J."/>
            <person name="Demuth J.P."/>
            <person name="Drury D.W."/>
            <person name="Du Y.Z."/>
            <person name="Fujiwara H."/>
            <person name="Lorenzen M."/>
            <person name="Maselli V."/>
            <person name="Osanai M."/>
            <person name="Park Y."/>
            <person name="Robertson H.M."/>
            <person name="Tu Z."/>
            <person name="Wang J.J."/>
            <person name="Wang S."/>
            <person name="Richards S."/>
            <person name="Song H."/>
            <person name="Zhang L."/>
            <person name="Sodergren E."/>
            <person name="Werner D."/>
            <person name="Stanke M."/>
            <person name="Morgenstern B."/>
            <person name="Solovyev V."/>
            <person name="Kosarev P."/>
            <person name="Brown G."/>
            <person name="Chen H.C."/>
            <person name="Ermolaeva O."/>
            <person name="Hlavina W."/>
            <person name="Kapustin Y."/>
            <person name="Kiryutin B."/>
            <person name="Kitts P."/>
            <person name="Maglott D."/>
            <person name="Pruitt K."/>
            <person name="Sapojnikov V."/>
            <person name="Souvorov A."/>
            <person name="Mackey A.J."/>
            <person name="Waterhouse R.M."/>
            <person name="Wyder S."/>
            <person name="Zdobnov E.M."/>
            <person name="Zdobnov E.M."/>
            <person name="Wyder S."/>
            <person name="Kriventseva E.V."/>
            <person name="Kadowaki T."/>
            <person name="Bork P."/>
            <person name="Aranda M."/>
            <person name="Bao R."/>
            <person name="Beermann A."/>
            <person name="Berns N."/>
            <person name="Bolognesi R."/>
            <person name="Bonneton F."/>
            <person name="Bopp D."/>
            <person name="Brown S.J."/>
            <person name="Bucher G."/>
            <person name="Butts T."/>
            <person name="Chaumot A."/>
            <person name="Denell R.E."/>
            <person name="Ferrier D.E."/>
            <person name="Friedrich M."/>
            <person name="Gordon C.M."/>
            <person name="Jindra M."/>
            <person name="Klingler M."/>
            <person name="Lan Q."/>
            <person name="Lattorff H.M."/>
            <person name="Laudet V."/>
            <person name="von Levetsow C."/>
            <person name="Liu Z."/>
            <person name="Lutz R."/>
            <person name="Lynch J.A."/>
            <person name="da Fonseca R.N."/>
            <person name="Posnien N."/>
            <person name="Reuter R."/>
            <person name="Roth S."/>
            <person name="Savard J."/>
            <person name="Schinko J.B."/>
            <person name="Schmitt C."/>
            <person name="Schoppmeier M."/>
            <person name="Schroder R."/>
            <person name="Shippy T.D."/>
            <person name="Simonnet F."/>
            <person name="Marques-Souza H."/>
            <person name="Tautz D."/>
            <person name="Tomoyasu Y."/>
            <person name="Trauner J."/>
            <person name="Van der Zee M."/>
            <person name="Vervoort M."/>
            <person name="Wittkopp N."/>
            <person name="Wimmer E.A."/>
            <person name="Yang X."/>
            <person name="Jones A.K."/>
            <person name="Sattelle D.B."/>
            <person name="Ebert P.R."/>
            <person name="Nelson D."/>
            <person name="Scott J.G."/>
            <person name="Beeman R.W."/>
            <person name="Muthukrishnan S."/>
            <person name="Kramer K.J."/>
            <person name="Arakane Y."/>
            <person name="Beeman R.W."/>
            <person name="Zhu Q."/>
            <person name="Hogenkamp D."/>
            <person name="Dixit R."/>
            <person name="Oppert B."/>
            <person name="Jiang H."/>
            <person name="Zou Z."/>
            <person name="Marshall J."/>
            <person name="Elpidina E."/>
            <person name="Vinokurov K."/>
            <person name="Oppert C."/>
            <person name="Zou Z."/>
            <person name="Evans J."/>
            <person name="Lu Z."/>
            <person name="Zhao P."/>
            <person name="Sumathipala N."/>
            <person name="Altincicek B."/>
            <person name="Vilcinskas A."/>
            <person name="Williams M."/>
            <person name="Hultmark D."/>
            <person name="Hetru C."/>
            <person name="Jiang H."/>
            <person name="Grimmelikhuijzen C.J."/>
            <person name="Hauser F."/>
            <person name="Cazzamali G."/>
            <person name="Williamson M."/>
            <person name="Park Y."/>
            <person name="Li B."/>
            <person name="Tanaka Y."/>
            <person name="Predel R."/>
            <person name="Neupert S."/>
            <person name="Schachtner J."/>
            <person name="Verleyen P."/>
            <person name="Raible F."/>
            <person name="Bork P."/>
            <person name="Friedrich M."/>
            <person name="Walden K.K."/>
            <person name="Robertson H.M."/>
            <person name="Angeli S."/>
            <person name="Foret S."/>
            <person name="Bucher G."/>
            <person name="Schuetz S."/>
            <person name="Maleszka R."/>
            <person name="Wimmer E.A."/>
            <person name="Beeman R.W."/>
            <person name="Lorenzen M."/>
            <person name="Tomoyasu Y."/>
            <person name="Miller S.C."/>
            <person name="Grossmann D."/>
            <person name="Bucher G."/>
        </authorList>
    </citation>
    <scope>NUCLEOTIDE SEQUENCE [LARGE SCALE GENOMIC DNA]</scope>
    <source>
        <strain evidence="5 6">Georgia GA2</strain>
    </source>
</reference>
<feature type="compositionally biased region" description="Polar residues" evidence="3">
    <location>
        <begin position="175"/>
        <end position="186"/>
    </location>
</feature>
<dbReference type="STRING" id="7070.D6WDD4"/>
<feature type="region of interest" description="Disordered" evidence="3">
    <location>
        <begin position="165"/>
        <end position="255"/>
    </location>
</feature>
<keyword evidence="1" id="KW-0963">Cytoplasm</keyword>
<evidence type="ECO:0000259" key="4">
    <source>
        <dbReference type="Pfam" id="PF09398"/>
    </source>
</evidence>
<feature type="domain" description="FGFR1 oncogene partner (FOP) N-terminal dimerisation" evidence="4">
    <location>
        <begin position="48"/>
        <end position="127"/>
    </location>
</feature>
<dbReference type="Gene3D" id="1.20.960.40">
    <property type="match status" value="1"/>
</dbReference>
<dbReference type="KEGG" id="tca:660747"/>
<keyword evidence="2" id="KW-0206">Cytoskeleton</keyword>
<dbReference type="InterPro" id="IPR018993">
    <property type="entry name" value="FOP_dimerisation-dom_N"/>
</dbReference>
<dbReference type="Proteomes" id="UP000007266">
    <property type="component" value="Linkage group 3"/>
</dbReference>
<dbReference type="EMBL" id="KQ971321">
    <property type="protein sequence ID" value="EEZ99551.2"/>
    <property type="molecule type" value="Genomic_DNA"/>
</dbReference>
<dbReference type="GO" id="GO:0034453">
    <property type="term" value="P:microtubule anchoring"/>
    <property type="evidence" value="ECO:0007669"/>
    <property type="project" value="InterPro"/>
</dbReference>
<evidence type="ECO:0000256" key="3">
    <source>
        <dbReference type="SAM" id="MobiDB-lite"/>
    </source>
</evidence>
<keyword evidence="6" id="KW-1185">Reference proteome</keyword>
<dbReference type="PANTHER" id="PTHR15431:SF9">
    <property type="entry name" value="CENTROSOMAL PROTEIN 43"/>
    <property type="match status" value="1"/>
</dbReference>
<evidence type="ECO:0000313" key="6">
    <source>
        <dbReference type="Proteomes" id="UP000007266"/>
    </source>
</evidence>
<evidence type="ECO:0000256" key="2">
    <source>
        <dbReference type="ARBA" id="ARBA00023212"/>
    </source>
</evidence>
<feature type="compositionally biased region" description="Basic and acidic residues" evidence="3">
    <location>
        <begin position="226"/>
        <end position="244"/>
    </location>
</feature>
<accession>D6WDD4</accession>
<reference evidence="5 6" key="2">
    <citation type="journal article" date="2010" name="Nucleic Acids Res.">
        <title>BeetleBase in 2010: revisions to provide comprehensive genomic information for Tribolium castaneum.</title>
        <authorList>
            <person name="Kim H.S."/>
            <person name="Murphy T."/>
            <person name="Xia J."/>
            <person name="Caragea D."/>
            <person name="Park Y."/>
            <person name="Beeman R.W."/>
            <person name="Lorenzen M.D."/>
            <person name="Butcher S."/>
            <person name="Manak J.R."/>
            <person name="Brown S.J."/>
        </authorList>
    </citation>
    <scope>GENOME REANNOTATION</scope>
    <source>
        <strain evidence="5 6">Georgia GA2</strain>
    </source>
</reference>
<evidence type="ECO:0000313" key="5">
    <source>
        <dbReference type="EMBL" id="EEZ99551.2"/>
    </source>
</evidence>
<dbReference type="GO" id="GO:0005813">
    <property type="term" value="C:centrosome"/>
    <property type="evidence" value="ECO:0000318"/>
    <property type="project" value="GO_Central"/>
</dbReference>
<dbReference type="Pfam" id="PF09398">
    <property type="entry name" value="FOP_dimer"/>
    <property type="match status" value="1"/>
</dbReference>
<sequence>MSVEEEVELRDMVAQTLELNGCLPKIRAQLRANLFLALDEDSKISKQQPLLNTKIKSYLEVPEGQLMFCLVREFLEYFDLDFTASVYEPESYVGSFYKYEGRDKIIEDLGLKPSDSFSGPVLQHLLKVAQIKSKTLKINLNVNDELKETNGHDSEAENSILSNKNSHNLSEHSTHINNNKNDNLDSTYIKRDAENDDTFNGTSSIEEENGSCDKSTNEDSTTDQDTSPKSEDKSKKSDKLKTKLELPPLNKSRTDLLPSLYSKKSSKEYDFEIKDDYEEDFMSGSEIELSGGKPLFEELQQAKCDNKSSNSTDIETNLSVETNSSL</sequence>
<dbReference type="AlphaFoldDB" id="D6WDD4"/>
<dbReference type="eggNOG" id="ENOG502QR70">
    <property type="taxonomic scope" value="Eukaryota"/>
</dbReference>
<protein>
    <recommendedName>
        <fullName evidence="4">FGFR1 oncogene partner (FOP) N-terminal dimerisation domain-containing protein</fullName>
    </recommendedName>
</protein>
<name>D6WDD4_TRICA</name>
<dbReference type="HOGENOM" id="CLU_664538_0_0_1"/>
<dbReference type="OrthoDB" id="2160638at2759"/>